<dbReference type="Pfam" id="PF00583">
    <property type="entry name" value="Acetyltransf_1"/>
    <property type="match status" value="1"/>
</dbReference>
<dbReference type="SUPFAM" id="SSF55729">
    <property type="entry name" value="Acyl-CoA N-acyltransferases (Nat)"/>
    <property type="match status" value="1"/>
</dbReference>
<dbReference type="PROSITE" id="PS51186">
    <property type="entry name" value="GNAT"/>
    <property type="match status" value="1"/>
</dbReference>
<dbReference type="InterPro" id="IPR013815">
    <property type="entry name" value="ATP_grasp_subdomain_1"/>
</dbReference>
<reference evidence="3" key="1">
    <citation type="submission" date="2023-07" db="EMBL/GenBank/DDBJ databases">
        <title>Conexibacter stalactiti sp. nov., isolated from stalactites in a lava cave and emended description of the genus Conexibacter.</title>
        <authorList>
            <person name="Lee S.D."/>
        </authorList>
    </citation>
    <scope>NUCLEOTIDE SEQUENCE [LARGE SCALE GENOMIC DNA]</scope>
    <source>
        <strain evidence="3">KCTC 39840</strain>
    </source>
</reference>
<dbReference type="Pfam" id="PF19045">
    <property type="entry name" value="Ligase_CoA_2"/>
    <property type="match status" value="1"/>
</dbReference>
<dbReference type="Proteomes" id="UP001284601">
    <property type="component" value="Unassembled WGS sequence"/>
</dbReference>
<proteinExistence type="predicted"/>
<dbReference type="Gene3D" id="3.40.50.261">
    <property type="entry name" value="Succinyl-CoA synthetase domains"/>
    <property type="match status" value="2"/>
</dbReference>
<dbReference type="InterPro" id="IPR016181">
    <property type="entry name" value="Acyl_CoA_acyltransferase"/>
</dbReference>
<dbReference type="InterPro" id="IPR036291">
    <property type="entry name" value="NAD(P)-bd_dom_sf"/>
</dbReference>
<dbReference type="SUPFAM" id="SSF52210">
    <property type="entry name" value="Succinyl-CoA synthetase domains"/>
    <property type="match status" value="2"/>
</dbReference>
<dbReference type="InterPro" id="IPR032875">
    <property type="entry name" value="Succ_CoA_lig_flav_dom"/>
</dbReference>
<dbReference type="CDD" id="cd04301">
    <property type="entry name" value="NAT_SF"/>
    <property type="match status" value="1"/>
</dbReference>
<dbReference type="SUPFAM" id="SSF56059">
    <property type="entry name" value="Glutathione synthetase ATP-binding domain-like"/>
    <property type="match status" value="1"/>
</dbReference>
<dbReference type="InterPro" id="IPR043938">
    <property type="entry name" value="Ligase_CoA_dom"/>
</dbReference>
<accession>A0ABU4HZW9</accession>
<sequence>MSEATPVPSAAALAARAVDVALRDGAPIHVRPVRADDLPAVRAFLESLSADSRRLRFFTPAADLAAAARWAAEVDRHERDGLLALTGDGEIAGHAAWARYAPGADRAEVAFEVAETMRGRGLATILLAHLAFGARAQGIATFVAEVLPENHKMLGVFRESRLPLQVHSEPGVLTVEMPTAFTDEARERFRQRERLAAVAAMDAVLRPRSIVVVGASPDTGTIGGATFANLAAGGFNGALHAVNKRGRPIGAHACHRSLDDVPGELDLAVLAIPAADVLHVARQCGERGVRALAVLAAGFAEAGPDGAARQRELLATCRGAGMRLVGPNCLGVLNTDPAVRLDATFVPTHPPPGGIGLLSQSGGVGIALLEQARELGVGIATFASVGNKADLSGNDFIEWSEQDPRTRAILLYLESFGNPRKFARIARRVGAVKPIVAVKAGRTSAGARAASSHTGALLAGSELAVAALFRQAGVLRADTLGELFDLAALLERQPLPAGHRVAIVTNTGGPGILAADACQAAGLELPALPEPLRHELAAIVPRSAGLANPVDLLVDASPQAFAAAVEAIGRSDAVDAVIAVFVARPFARAEDVARALRGAAGALGGRLPLLSVFMTGDSVAGGGGSDPRGAPDATLPVFRYPEDAARALARAAEHASWRRTPHGRVPDFPGARADEASAIVASALAADRDGGWLDPLQTHDLLACHGLPLAPQRVVRSPTAAARAATELGGRVALKAISPGLLHKSDRGGVRLDLSGPTAVKRAAQRMREQLAAAGAPLEGWLVQAMAPSGIELLVGSTTDPVFGPVVACGLGGRAVELLRDVAVRLTPVTDRGARNMVRELGTYPLLEGYRGAPVVDVAALEQVVLRVSALVEAHPEVVELDCNPVVVHADGAVIVDARIRVAPVAPPAPTPALRR</sequence>
<dbReference type="SUPFAM" id="SSF51735">
    <property type="entry name" value="NAD(P)-binding Rossmann-fold domains"/>
    <property type="match status" value="1"/>
</dbReference>
<gene>
    <name evidence="2" type="ORF">R7226_30135</name>
</gene>
<dbReference type="Gene3D" id="3.30.470.20">
    <property type="entry name" value="ATP-grasp fold, B domain"/>
    <property type="match status" value="1"/>
</dbReference>
<dbReference type="Gene3D" id="3.30.1490.20">
    <property type="entry name" value="ATP-grasp fold, A domain"/>
    <property type="match status" value="1"/>
</dbReference>
<dbReference type="EC" id="2.3.1.-" evidence="2"/>
<dbReference type="PANTHER" id="PTHR42793">
    <property type="entry name" value="COA BINDING DOMAIN CONTAINING PROTEIN"/>
    <property type="match status" value="1"/>
</dbReference>
<evidence type="ECO:0000313" key="3">
    <source>
        <dbReference type="Proteomes" id="UP001284601"/>
    </source>
</evidence>
<keyword evidence="2" id="KW-0012">Acyltransferase</keyword>
<dbReference type="SMART" id="SM00881">
    <property type="entry name" value="CoA_binding"/>
    <property type="match status" value="1"/>
</dbReference>
<dbReference type="InterPro" id="IPR016102">
    <property type="entry name" value="Succinyl-CoA_synth-like"/>
</dbReference>
<dbReference type="Gene3D" id="3.40.50.720">
    <property type="entry name" value="NAD(P)-binding Rossmann-like Domain"/>
    <property type="match status" value="1"/>
</dbReference>
<dbReference type="PANTHER" id="PTHR42793:SF1">
    <property type="entry name" value="PEPTIDYL-LYSINE N-ACETYLTRANSFERASE PATZ"/>
    <property type="match status" value="1"/>
</dbReference>
<comment type="caution">
    <text evidence="2">The sequence shown here is derived from an EMBL/GenBank/DDBJ whole genome shotgun (WGS) entry which is preliminary data.</text>
</comment>
<dbReference type="InterPro" id="IPR000182">
    <property type="entry name" value="GNAT_dom"/>
</dbReference>
<evidence type="ECO:0000313" key="2">
    <source>
        <dbReference type="EMBL" id="MDW5598659.1"/>
    </source>
</evidence>
<evidence type="ECO:0000259" key="1">
    <source>
        <dbReference type="PROSITE" id="PS51186"/>
    </source>
</evidence>
<organism evidence="2 3">
    <name type="scientific">Conexibacter stalactiti</name>
    <dbReference type="NCBI Taxonomy" id="1940611"/>
    <lineage>
        <taxon>Bacteria</taxon>
        <taxon>Bacillati</taxon>
        <taxon>Actinomycetota</taxon>
        <taxon>Thermoleophilia</taxon>
        <taxon>Solirubrobacterales</taxon>
        <taxon>Conexibacteraceae</taxon>
        <taxon>Conexibacter</taxon>
    </lineage>
</organism>
<dbReference type="Gene3D" id="3.40.630.30">
    <property type="match status" value="1"/>
</dbReference>
<dbReference type="Pfam" id="PF13549">
    <property type="entry name" value="ATP-grasp_5"/>
    <property type="match status" value="1"/>
</dbReference>
<keyword evidence="3" id="KW-1185">Reference proteome</keyword>
<dbReference type="GO" id="GO:0016746">
    <property type="term" value="F:acyltransferase activity"/>
    <property type="evidence" value="ECO:0007669"/>
    <property type="project" value="UniProtKB-KW"/>
</dbReference>
<keyword evidence="2" id="KW-0808">Transferase</keyword>
<dbReference type="Pfam" id="PF13380">
    <property type="entry name" value="CoA_binding_2"/>
    <property type="match status" value="1"/>
</dbReference>
<dbReference type="InterPro" id="IPR003781">
    <property type="entry name" value="CoA-bd"/>
</dbReference>
<protein>
    <submittedName>
        <fullName evidence="2">GNAT family N-acetyltransferase</fullName>
        <ecNumber evidence="2">2.3.1.-</ecNumber>
    </submittedName>
</protein>
<name>A0ABU4HZW9_9ACTN</name>
<dbReference type="RefSeq" id="WP_318601204.1">
    <property type="nucleotide sequence ID" value="NZ_JAWSTH010000162.1"/>
</dbReference>
<feature type="domain" description="N-acetyltransferase" evidence="1">
    <location>
        <begin position="28"/>
        <end position="182"/>
    </location>
</feature>
<dbReference type="EMBL" id="JAWSTH010000162">
    <property type="protein sequence ID" value="MDW5598659.1"/>
    <property type="molecule type" value="Genomic_DNA"/>
</dbReference>
<dbReference type="Pfam" id="PF13607">
    <property type="entry name" value="Succ_CoA_lig"/>
    <property type="match status" value="1"/>
</dbReference>